<dbReference type="InterPro" id="IPR043404">
    <property type="entry name" value="ATAXIN1-like"/>
</dbReference>
<feature type="region of interest" description="Disordered" evidence="7">
    <location>
        <begin position="105"/>
        <end position="130"/>
    </location>
</feature>
<feature type="compositionally biased region" description="Basic residues" evidence="7">
    <location>
        <begin position="654"/>
        <end position="663"/>
    </location>
</feature>
<evidence type="ECO:0000313" key="9">
    <source>
        <dbReference type="Ensembl" id="ENSGMOP00000029462.1"/>
    </source>
</evidence>
<dbReference type="GeneTree" id="ENSGT00390000005939"/>
<dbReference type="AlphaFoldDB" id="A0A8C5ADZ5"/>
<dbReference type="OMA" id="REMWSYF"/>
<keyword evidence="3" id="KW-0805">Transcription regulation</keyword>
<evidence type="ECO:0000256" key="1">
    <source>
        <dbReference type="ARBA" id="ARBA00004123"/>
    </source>
</evidence>
<evidence type="ECO:0000256" key="6">
    <source>
        <dbReference type="ARBA" id="ARBA00023242"/>
    </source>
</evidence>
<gene>
    <name evidence="9" type="primary">zmp:0000000926</name>
</gene>
<feature type="compositionally biased region" description="Basic and acidic residues" evidence="7">
    <location>
        <begin position="1"/>
        <end position="20"/>
    </location>
</feature>
<feature type="region of interest" description="Disordered" evidence="7">
    <location>
        <begin position="603"/>
        <end position="722"/>
    </location>
</feature>
<dbReference type="Proteomes" id="UP000694546">
    <property type="component" value="Chromosome 1"/>
</dbReference>
<accession>A0A8C5ADZ5</accession>
<feature type="region of interest" description="Disordered" evidence="7">
    <location>
        <begin position="293"/>
        <end position="316"/>
    </location>
</feature>
<organism evidence="9 10">
    <name type="scientific">Gadus morhua</name>
    <name type="common">Atlantic cod</name>
    <dbReference type="NCBI Taxonomy" id="8049"/>
    <lineage>
        <taxon>Eukaryota</taxon>
        <taxon>Metazoa</taxon>
        <taxon>Chordata</taxon>
        <taxon>Craniata</taxon>
        <taxon>Vertebrata</taxon>
        <taxon>Euteleostomi</taxon>
        <taxon>Actinopterygii</taxon>
        <taxon>Neopterygii</taxon>
        <taxon>Teleostei</taxon>
        <taxon>Neoteleostei</taxon>
        <taxon>Acanthomorphata</taxon>
        <taxon>Zeiogadaria</taxon>
        <taxon>Gadariae</taxon>
        <taxon>Gadiformes</taxon>
        <taxon>Gadoidei</taxon>
        <taxon>Gadidae</taxon>
        <taxon>Gadus</taxon>
    </lineage>
</organism>
<evidence type="ECO:0000256" key="4">
    <source>
        <dbReference type="ARBA" id="ARBA00023125"/>
    </source>
</evidence>
<dbReference type="GO" id="GO:0000122">
    <property type="term" value="P:negative regulation of transcription by RNA polymerase II"/>
    <property type="evidence" value="ECO:0007669"/>
    <property type="project" value="TreeGrafter"/>
</dbReference>
<dbReference type="SUPFAM" id="SSF102031">
    <property type="entry name" value="AXH domain"/>
    <property type="match status" value="1"/>
</dbReference>
<dbReference type="GO" id="GO:0003677">
    <property type="term" value="F:DNA binding"/>
    <property type="evidence" value="ECO:0007669"/>
    <property type="project" value="UniProtKB-KW"/>
</dbReference>
<dbReference type="GO" id="GO:0005634">
    <property type="term" value="C:nucleus"/>
    <property type="evidence" value="ECO:0007669"/>
    <property type="project" value="UniProtKB-SubCell"/>
</dbReference>
<feature type="compositionally biased region" description="Basic and acidic residues" evidence="7">
    <location>
        <begin position="105"/>
        <end position="120"/>
    </location>
</feature>
<reference evidence="9" key="3">
    <citation type="submission" date="2025-09" db="UniProtKB">
        <authorList>
            <consortium name="Ensembl"/>
        </authorList>
    </citation>
    <scope>IDENTIFICATION</scope>
</reference>
<comment type="subcellular location">
    <subcellularLocation>
        <location evidence="1">Nucleus</location>
    </subcellularLocation>
</comment>
<feature type="compositionally biased region" description="Low complexity" evidence="7">
    <location>
        <begin position="627"/>
        <end position="641"/>
    </location>
</feature>
<evidence type="ECO:0000256" key="3">
    <source>
        <dbReference type="ARBA" id="ARBA00023015"/>
    </source>
</evidence>
<feature type="compositionally biased region" description="Pro residues" evidence="7">
    <location>
        <begin position="642"/>
        <end position="652"/>
    </location>
</feature>
<reference evidence="9" key="1">
    <citation type="submission" date="2019-07" db="EMBL/GenBank/DDBJ databases">
        <authorList>
            <consortium name="Wellcome Sanger Institute Data Sharing"/>
        </authorList>
    </citation>
    <scope>NUCLEOTIDE SEQUENCE [LARGE SCALE GENOMIC DNA]</scope>
</reference>
<feature type="compositionally biased region" description="Pro residues" evidence="7">
    <location>
        <begin position="664"/>
        <end position="680"/>
    </location>
</feature>
<feature type="region of interest" description="Disordered" evidence="7">
    <location>
        <begin position="208"/>
        <end position="267"/>
    </location>
</feature>
<dbReference type="OrthoDB" id="10000452at2759"/>
<evidence type="ECO:0000256" key="2">
    <source>
        <dbReference type="ARBA" id="ARBA00022491"/>
    </source>
</evidence>
<proteinExistence type="predicted"/>
<dbReference type="GO" id="GO:0003723">
    <property type="term" value="F:RNA binding"/>
    <property type="evidence" value="ECO:0007669"/>
    <property type="project" value="InterPro"/>
</dbReference>
<feature type="compositionally biased region" description="Pro residues" evidence="7">
    <location>
        <begin position="73"/>
        <end position="86"/>
    </location>
</feature>
<dbReference type="PANTHER" id="PTHR13392:SF14">
    <property type="entry name" value="ATAXIN-1-LIKE"/>
    <property type="match status" value="1"/>
</dbReference>
<evidence type="ECO:0000256" key="7">
    <source>
        <dbReference type="SAM" id="MobiDB-lite"/>
    </source>
</evidence>
<dbReference type="PANTHER" id="PTHR13392">
    <property type="entry name" value="ATAXIN 1"/>
    <property type="match status" value="1"/>
</dbReference>
<dbReference type="Ensembl" id="ENSGMOT00000040277.1">
    <property type="protein sequence ID" value="ENSGMOP00000029462.1"/>
    <property type="gene ID" value="ENSGMOG00000036169.1"/>
</dbReference>
<keyword evidence="10" id="KW-1185">Reference proteome</keyword>
<feature type="compositionally biased region" description="Basic residues" evidence="7">
    <location>
        <begin position="610"/>
        <end position="626"/>
    </location>
</feature>
<feature type="compositionally biased region" description="Basic and acidic residues" evidence="7">
    <location>
        <begin position="385"/>
        <end position="472"/>
    </location>
</feature>
<dbReference type="InterPro" id="IPR036096">
    <property type="entry name" value="Ataxin_AXH_dom_sf"/>
</dbReference>
<evidence type="ECO:0000259" key="8">
    <source>
        <dbReference type="PROSITE" id="PS51148"/>
    </source>
</evidence>
<keyword evidence="4" id="KW-0238">DNA-binding</keyword>
<keyword evidence="5" id="KW-0804">Transcription</keyword>
<feature type="region of interest" description="Disordered" evidence="7">
    <location>
        <begin position="1"/>
        <end position="86"/>
    </location>
</feature>
<feature type="region of interest" description="Disordered" evidence="7">
    <location>
        <begin position="352"/>
        <end position="488"/>
    </location>
</feature>
<name>A0A8C5ADZ5_GADMO</name>
<dbReference type="Pfam" id="PF08517">
    <property type="entry name" value="AXH"/>
    <property type="match status" value="1"/>
</dbReference>
<feature type="domain" description="AXH" evidence="8">
    <location>
        <begin position="478"/>
        <end position="609"/>
    </location>
</feature>
<dbReference type="PROSITE" id="PS51148">
    <property type="entry name" value="AXH"/>
    <property type="match status" value="1"/>
</dbReference>
<evidence type="ECO:0000313" key="10">
    <source>
        <dbReference type="Proteomes" id="UP000694546"/>
    </source>
</evidence>
<keyword evidence="6" id="KW-0539">Nucleus</keyword>
<protein>
    <recommendedName>
        <fullName evidence="8">AXH domain-containing protein</fullName>
    </recommendedName>
</protein>
<dbReference type="SMART" id="SM00536">
    <property type="entry name" value="AXH"/>
    <property type="match status" value="1"/>
</dbReference>
<keyword evidence="2" id="KW-0678">Repressor</keyword>
<evidence type="ECO:0000256" key="5">
    <source>
        <dbReference type="ARBA" id="ARBA00023163"/>
    </source>
</evidence>
<dbReference type="GO" id="GO:0007399">
    <property type="term" value="P:nervous system development"/>
    <property type="evidence" value="ECO:0007669"/>
    <property type="project" value="TreeGrafter"/>
</dbReference>
<dbReference type="InterPro" id="IPR003652">
    <property type="entry name" value="Ataxin_AXH_dom"/>
</dbReference>
<reference evidence="9" key="2">
    <citation type="submission" date="2025-08" db="UniProtKB">
        <authorList>
            <consortium name="Ensembl"/>
        </authorList>
    </citation>
    <scope>IDENTIFICATION</scope>
</reference>
<sequence length="722" mass="79727">MNPSPDRGKECLPPKKRESRQGSAEQHAPPADDFKPPVPVRSRPGGARGEGGRDPNDGGGRLLIKQNRHVLTSPPPLPIPAPSVPLPLPWHVPYPSPLPLFPGHVGERRGSGSPSWRDDPLSSPLSNHSRWLRGDGALSLQAPQTSAASSPSFKTPYPSDTREMWSYFNSGQRDYSSPLFSPPQLFSHPPLFPPDAGLADARDRYLVKRPNGLDGPGSRTASTSRLPTLSGDYVNDRTRINLSPHGPHANGGRRQQEELSGRAPSGGVFFPNSLPQESPEIHSSLQDSNLMLKTSPGLFSASPNHLGPDPRAERGGLLEALGVPPAEAQIYYSLGSVQQSGLQPQAQAFPFYTPSETPLYTPLKEPGLRQHSMGSSPLFSHRLPSNHDRSQKEQEPDHGRDRERESLSALRQREHNAAESERLRENEAERARGHDKEREREGKDAERDGEHERRRTRDRIRERDRNRAREGHQASTPATQPSPPAFLPHFTKGSLIELASGRLKRVEELRTEDFLRSADTSPEFHLSTCTVLLIAPGNAHGFNHLQVNLNDRNTQELLKVLEEYPFFVRDRGWSSCCPPRTAQLYGLPCRQLAEGDVCLALTPTPAPPAHRTHATSRSSSRAHRSHPSSSAGGESSSSPREQMPPPPPPPPLLHHQHHHHHQNHPPPTVPPLPPPAPAAPPAAQVQQQPRKRRWSAPDAMKLMGRDESLLDLPQGSKQMKWQ</sequence>